<feature type="region of interest" description="Disordered" evidence="1">
    <location>
        <begin position="1"/>
        <end position="23"/>
    </location>
</feature>
<sequence>MTGPRAALHHLSPPHAGVAPAPRPPAAQWSLPLIDGSLALSAERAPAASTRPQLSLVPPYAPALEQRAARFVRALLEVSAGVRPLQQLVRVMTPEVYEEMQHRVAVLGRARTREPRHAPVSRLASIRVSYPREGAAELTARIAQGTQSRALAARLVHDVDRRDPTWVCTALCWV</sequence>
<dbReference type="AlphaFoldDB" id="A0A5C4MIS0"/>
<dbReference type="RefSeq" id="WP_139106219.1">
    <property type="nucleotide sequence ID" value="NZ_VDFR01000071.1"/>
</dbReference>
<comment type="caution">
    <text evidence="3">The sequence shown here is derived from an EMBL/GenBank/DDBJ whole genome shotgun (WGS) entry which is preliminary data.</text>
</comment>
<protein>
    <submittedName>
        <fullName evidence="3">Uncharacterized protein</fullName>
    </submittedName>
</protein>
<dbReference type="OrthoDB" id="3266345at2"/>
<evidence type="ECO:0000313" key="3">
    <source>
        <dbReference type="EMBL" id="TNC44898.1"/>
    </source>
</evidence>
<gene>
    <name evidence="3" type="ORF">FHE65_15825</name>
    <name evidence="2" type="ORF">FHE65_31675</name>
</gene>
<evidence type="ECO:0000313" key="4">
    <source>
        <dbReference type="Proteomes" id="UP000306740"/>
    </source>
</evidence>
<reference evidence="3 4" key="1">
    <citation type="submission" date="2019-05" db="EMBL/GenBank/DDBJ databases">
        <title>Mumia sp. nov., isolated from the intestinal contents of plateau pika (Ochotona curzoniae) in the Qinghai-Tibet plateau of China.</title>
        <authorList>
            <person name="Tian Z."/>
        </authorList>
    </citation>
    <scope>NUCLEOTIDE SEQUENCE [LARGE SCALE GENOMIC DNA]</scope>
    <source>
        <strain evidence="4">527</strain>
        <strain evidence="3">Z527</strain>
    </source>
</reference>
<accession>A0A5C4MIS0</accession>
<proteinExistence type="predicted"/>
<dbReference type="InterPro" id="IPR045596">
    <property type="entry name" value="DUF6459"/>
</dbReference>
<dbReference type="EMBL" id="VDFR01000206">
    <property type="protein sequence ID" value="TNC31241.1"/>
    <property type="molecule type" value="Genomic_DNA"/>
</dbReference>
<name>A0A5C4MIS0_9ACTN</name>
<organism evidence="3 4">
    <name type="scientific">Mumia zhuanghuii</name>
    <dbReference type="NCBI Taxonomy" id="2585211"/>
    <lineage>
        <taxon>Bacteria</taxon>
        <taxon>Bacillati</taxon>
        <taxon>Actinomycetota</taxon>
        <taxon>Actinomycetes</taxon>
        <taxon>Propionibacteriales</taxon>
        <taxon>Nocardioidaceae</taxon>
        <taxon>Mumia</taxon>
    </lineage>
</organism>
<dbReference type="EMBL" id="VDFR01000071">
    <property type="protein sequence ID" value="TNC44898.1"/>
    <property type="molecule type" value="Genomic_DNA"/>
</dbReference>
<evidence type="ECO:0000256" key="1">
    <source>
        <dbReference type="SAM" id="MobiDB-lite"/>
    </source>
</evidence>
<dbReference type="Pfam" id="PF20060">
    <property type="entry name" value="DUF6459"/>
    <property type="match status" value="1"/>
</dbReference>
<evidence type="ECO:0000313" key="2">
    <source>
        <dbReference type="EMBL" id="TNC31241.1"/>
    </source>
</evidence>
<dbReference type="Proteomes" id="UP000306740">
    <property type="component" value="Unassembled WGS sequence"/>
</dbReference>